<evidence type="ECO:0000313" key="1">
    <source>
        <dbReference type="EMBL" id="TNN30995.1"/>
    </source>
</evidence>
<name>A0A4Z2EQC1_9TELE</name>
<evidence type="ECO:0000313" key="2">
    <source>
        <dbReference type="Proteomes" id="UP000314294"/>
    </source>
</evidence>
<sequence>MAQVTDVRVLPSFVICKLRDPYLREIRGTMIKSSASTEYSHKDPPSIECVSVTDDLKPAVTHTHRHQEREGGPCGVSARLC</sequence>
<accession>A0A4Z2EQC1</accession>
<dbReference type="EMBL" id="SRLO01003918">
    <property type="protein sequence ID" value="TNN30995.1"/>
    <property type="molecule type" value="Genomic_DNA"/>
</dbReference>
<gene>
    <name evidence="1" type="ORF">EYF80_058852</name>
</gene>
<dbReference type="Proteomes" id="UP000314294">
    <property type="component" value="Unassembled WGS sequence"/>
</dbReference>
<comment type="caution">
    <text evidence="1">The sequence shown here is derived from an EMBL/GenBank/DDBJ whole genome shotgun (WGS) entry which is preliminary data.</text>
</comment>
<organism evidence="1 2">
    <name type="scientific">Liparis tanakae</name>
    <name type="common">Tanaka's snailfish</name>
    <dbReference type="NCBI Taxonomy" id="230148"/>
    <lineage>
        <taxon>Eukaryota</taxon>
        <taxon>Metazoa</taxon>
        <taxon>Chordata</taxon>
        <taxon>Craniata</taxon>
        <taxon>Vertebrata</taxon>
        <taxon>Euteleostomi</taxon>
        <taxon>Actinopterygii</taxon>
        <taxon>Neopterygii</taxon>
        <taxon>Teleostei</taxon>
        <taxon>Neoteleostei</taxon>
        <taxon>Acanthomorphata</taxon>
        <taxon>Eupercaria</taxon>
        <taxon>Perciformes</taxon>
        <taxon>Cottioidei</taxon>
        <taxon>Cottales</taxon>
        <taxon>Liparidae</taxon>
        <taxon>Liparis</taxon>
    </lineage>
</organism>
<dbReference type="AlphaFoldDB" id="A0A4Z2EQC1"/>
<proteinExistence type="predicted"/>
<protein>
    <submittedName>
        <fullName evidence="1">Uncharacterized protein</fullName>
    </submittedName>
</protein>
<keyword evidence="2" id="KW-1185">Reference proteome</keyword>
<reference evidence="1 2" key="1">
    <citation type="submission" date="2019-03" db="EMBL/GenBank/DDBJ databases">
        <title>First draft genome of Liparis tanakae, snailfish: a comprehensive survey of snailfish specific genes.</title>
        <authorList>
            <person name="Kim W."/>
            <person name="Song I."/>
            <person name="Jeong J.-H."/>
            <person name="Kim D."/>
            <person name="Kim S."/>
            <person name="Ryu S."/>
            <person name="Song J.Y."/>
            <person name="Lee S.K."/>
        </authorList>
    </citation>
    <scope>NUCLEOTIDE SEQUENCE [LARGE SCALE GENOMIC DNA]</scope>
    <source>
        <tissue evidence="1">Muscle</tissue>
    </source>
</reference>